<dbReference type="EMBL" id="CP026304">
    <property type="protein sequence ID" value="AVZ71137.1"/>
    <property type="molecule type" value="Genomic_DNA"/>
</dbReference>
<reference evidence="1 2" key="1">
    <citation type="submission" date="2018-01" db="EMBL/GenBank/DDBJ databases">
        <title>Complete genome sequence of Streptomyces lunaelactis MM109T, a Ferroverdin A producer isolated from cave moonmilk deposits.</title>
        <authorList>
            <person name="Naome A."/>
            <person name="Martinet L."/>
            <person name="Maciejewska M."/>
            <person name="Anderssen S."/>
            <person name="Adam D."/>
            <person name="Tenconi E."/>
            <person name="Deflandre B."/>
            <person name="Arguelles-Arias A."/>
            <person name="Calusinska M."/>
            <person name="Copieters W."/>
            <person name="Karim L."/>
            <person name="Hanikenne M."/>
            <person name="Baurain D."/>
            <person name="van Wezel G."/>
            <person name="Smargiasso N."/>
            <person name="de Pauw E."/>
            <person name="Delfosse P."/>
            <person name="Rigali S."/>
        </authorList>
    </citation>
    <scope>NUCLEOTIDE SEQUENCE [LARGE SCALE GENOMIC DNA]</scope>
    <source>
        <strain evidence="1 2">MM109</strain>
    </source>
</reference>
<dbReference type="SUPFAM" id="SSF103473">
    <property type="entry name" value="MFS general substrate transporter"/>
    <property type="match status" value="1"/>
</dbReference>
<gene>
    <name evidence="1" type="ORF">SLUN_01590</name>
</gene>
<name>A0A2R4SW90_9ACTN</name>
<dbReference type="KEGG" id="slk:SLUN_01590"/>
<keyword evidence="2" id="KW-1185">Reference proteome</keyword>
<evidence type="ECO:0008006" key="3">
    <source>
        <dbReference type="Google" id="ProtNLM"/>
    </source>
</evidence>
<dbReference type="AlphaFoldDB" id="A0A2R4SW90"/>
<dbReference type="Gene3D" id="1.20.1250.20">
    <property type="entry name" value="MFS general substrate transporter like domains"/>
    <property type="match status" value="1"/>
</dbReference>
<sequence length="149" mass="14729">MPPLTLNARPATADPSLTPGAVLASPHVTRLLTGTLLGRLPNAMAPVALALAGTQSGGSLSFAGALSALYVLASALSQPVKGRLMDRLGQIRVSGPAVLINATSLLVLSAVAVADQAALATALVVVAGLCTSPLEASLMIQRVQASGGS</sequence>
<accession>A0A2R4SW90</accession>
<proteinExistence type="predicted"/>
<evidence type="ECO:0000313" key="1">
    <source>
        <dbReference type="EMBL" id="AVZ71137.1"/>
    </source>
</evidence>
<dbReference type="RefSeq" id="WP_108146831.1">
    <property type="nucleotide sequence ID" value="NZ_CP026304.1"/>
</dbReference>
<dbReference type="PANTHER" id="PTHR23542">
    <property type="match status" value="1"/>
</dbReference>
<dbReference type="GeneID" id="55653975"/>
<evidence type="ECO:0000313" key="2">
    <source>
        <dbReference type="Proteomes" id="UP000244201"/>
    </source>
</evidence>
<dbReference type="Proteomes" id="UP000244201">
    <property type="component" value="Chromosome"/>
</dbReference>
<organism evidence="1 2">
    <name type="scientific">Streptomyces lunaelactis</name>
    <dbReference type="NCBI Taxonomy" id="1535768"/>
    <lineage>
        <taxon>Bacteria</taxon>
        <taxon>Bacillati</taxon>
        <taxon>Actinomycetota</taxon>
        <taxon>Actinomycetes</taxon>
        <taxon>Kitasatosporales</taxon>
        <taxon>Streptomycetaceae</taxon>
        <taxon>Streptomyces</taxon>
    </lineage>
</organism>
<protein>
    <recommendedName>
        <fullName evidence="3">MFS transporter</fullName>
    </recommendedName>
</protein>
<dbReference type="InterPro" id="IPR036259">
    <property type="entry name" value="MFS_trans_sf"/>
</dbReference>
<dbReference type="PANTHER" id="PTHR23542:SF1">
    <property type="entry name" value="MAJOR FACILITATOR SUPERFAMILY (MFS) PROFILE DOMAIN-CONTAINING PROTEIN"/>
    <property type="match status" value="1"/>
</dbReference>